<name>A0A1L9VQN5_ASPGL</name>
<feature type="region of interest" description="Disordered" evidence="1">
    <location>
        <begin position="62"/>
        <end position="125"/>
    </location>
</feature>
<feature type="compositionally biased region" description="Polar residues" evidence="1">
    <location>
        <begin position="210"/>
        <end position="220"/>
    </location>
</feature>
<keyword evidence="3" id="KW-1185">Reference proteome</keyword>
<feature type="region of interest" description="Disordered" evidence="1">
    <location>
        <begin position="139"/>
        <end position="440"/>
    </location>
</feature>
<evidence type="ECO:0000256" key="1">
    <source>
        <dbReference type="SAM" id="MobiDB-lite"/>
    </source>
</evidence>
<evidence type="ECO:0000313" key="2">
    <source>
        <dbReference type="EMBL" id="OJJ86235.1"/>
    </source>
</evidence>
<feature type="compositionally biased region" description="Basic and acidic residues" evidence="1">
    <location>
        <begin position="263"/>
        <end position="272"/>
    </location>
</feature>
<dbReference type="RefSeq" id="XP_022402929.1">
    <property type="nucleotide sequence ID" value="XM_022544393.1"/>
</dbReference>
<reference evidence="3" key="1">
    <citation type="journal article" date="2017" name="Genome Biol.">
        <title>Comparative genomics reveals high biological diversity and specific adaptations in the industrially and medically important fungal genus Aspergillus.</title>
        <authorList>
            <person name="de Vries R.P."/>
            <person name="Riley R."/>
            <person name="Wiebenga A."/>
            <person name="Aguilar-Osorio G."/>
            <person name="Amillis S."/>
            <person name="Uchima C.A."/>
            <person name="Anderluh G."/>
            <person name="Asadollahi M."/>
            <person name="Askin M."/>
            <person name="Barry K."/>
            <person name="Battaglia E."/>
            <person name="Bayram O."/>
            <person name="Benocci T."/>
            <person name="Braus-Stromeyer S.A."/>
            <person name="Caldana C."/>
            <person name="Canovas D."/>
            <person name="Cerqueira G.C."/>
            <person name="Chen F."/>
            <person name="Chen W."/>
            <person name="Choi C."/>
            <person name="Clum A."/>
            <person name="Dos Santos R.A."/>
            <person name="Damasio A.R."/>
            <person name="Diallinas G."/>
            <person name="Emri T."/>
            <person name="Fekete E."/>
            <person name="Flipphi M."/>
            <person name="Freyberg S."/>
            <person name="Gallo A."/>
            <person name="Gournas C."/>
            <person name="Habgood R."/>
            <person name="Hainaut M."/>
            <person name="Harispe M.L."/>
            <person name="Henrissat B."/>
            <person name="Hilden K.S."/>
            <person name="Hope R."/>
            <person name="Hossain A."/>
            <person name="Karabika E."/>
            <person name="Karaffa L."/>
            <person name="Karanyi Z."/>
            <person name="Krasevec N."/>
            <person name="Kuo A."/>
            <person name="Kusch H."/>
            <person name="LaButti K."/>
            <person name="Lagendijk E.L."/>
            <person name="Lapidus A."/>
            <person name="Levasseur A."/>
            <person name="Lindquist E."/>
            <person name="Lipzen A."/>
            <person name="Logrieco A.F."/>
            <person name="MacCabe A."/>
            <person name="Maekelae M.R."/>
            <person name="Malavazi I."/>
            <person name="Melin P."/>
            <person name="Meyer V."/>
            <person name="Mielnichuk N."/>
            <person name="Miskei M."/>
            <person name="Molnar A.P."/>
            <person name="Mule G."/>
            <person name="Ngan C.Y."/>
            <person name="Orejas M."/>
            <person name="Orosz E."/>
            <person name="Ouedraogo J.P."/>
            <person name="Overkamp K.M."/>
            <person name="Park H.-S."/>
            <person name="Perrone G."/>
            <person name="Piumi F."/>
            <person name="Punt P.J."/>
            <person name="Ram A.F."/>
            <person name="Ramon A."/>
            <person name="Rauscher S."/>
            <person name="Record E."/>
            <person name="Riano-Pachon D.M."/>
            <person name="Robert V."/>
            <person name="Roehrig J."/>
            <person name="Ruller R."/>
            <person name="Salamov A."/>
            <person name="Salih N.S."/>
            <person name="Samson R.A."/>
            <person name="Sandor E."/>
            <person name="Sanguinetti M."/>
            <person name="Schuetze T."/>
            <person name="Sepcic K."/>
            <person name="Shelest E."/>
            <person name="Sherlock G."/>
            <person name="Sophianopoulou V."/>
            <person name="Squina F.M."/>
            <person name="Sun H."/>
            <person name="Susca A."/>
            <person name="Todd R.B."/>
            <person name="Tsang A."/>
            <person name="Unkles S.E."/>
            <person name="van de Wiele N."/>
            <person name="van Rossen-Uffink D."/>
            <person name="Oliveira J.V."/>
            <person name="Vesth T.C."/>
            <person name="Visser J."/>
            <person name="Yu J.-H."/>
            <person name="Zhou M."/>
            <person name="Andersen M.R."/>
            <person name="Archer D.B."/>
            <person name="Baker S.E."/>
            <person name="Benoit I."/>
            <person name="Brakhage A.A."/>
            <person name="Braus G.H."/>
            <person name="Fischer R."/>
            <person name="Frisvad J.C."/>
            <person name="Goldman G.H."/>
            <person name="Houbraken J."/>
            <person name="Oakley B."/>
            <person name="Pocsi I."/>
            <person name="Scazzocchio C."/>
            <person name="Seiboth B."/>
            <person name="vanKuyk P.A."/>
            <person name="Wortman J."/>
            <person name="Dyer P.S."/>
            <person name="Grigoriev I.V."/>
        </authorList>
    </citation>
    <scope>NUCLEOTIDE SEQUENCE [LARGE SCALE GENOMIC DNA]</scope>
    <source>
        <strain evidence="3">CBS 516.65</strain>
    </source>
</reference>
<feature type="compositionally biased region" description="Basic and acidic residues" evidence="1">
    <location>
        <begin position="399"/>
        <end position="410"/>
    </location>
</feature>
<dbReference type="GeneID" id="34460654"/>
<dbReference type="Proteomes" id="UP000184300">
    <property type="component" value="Unassembled WGS sequence"/>
</dbReference>
<feature type="compositionally biased region" description="Low complexity" evidence="1">
    <location>
        <begin position="313"/>
        <end position="324"/>
    </location>
</feature>
<feature type="compositionally biased region" description="Low complexity" evidence="1">
    <location>
        <begin position="349"/>
        <end position="359"/>
    </location>
</feature>
<dbReference type="AlphaFoldDB" id="A0A1L9VQN5"/>
<feature type="compositionally biased region" description="Basic and acidic residues" evidence="1">
    <location>
        <begin position="160"/>
        <end position="170"/>
    </location>
</feature>
<feature type="compositionally biased region" description="Low complexity" evidence="1">
    <location>
        <begin position="281"/>
        <end position="296"/>
    </location>
</feature>
<feature type="compositionally biased region" description="Polar residues" evidence="1">
    <location>
        <begin position="251"/>
        <end position="262"/>
    </location>
</feature>
<feature type="compositionally biased region" description="Basic and acidic residues" evidence="1">
    <location>
        <begin position="328"/>
        <end position="341"/>
    </location>
</feature>
<dbReference type="VEuPathDB" id="FungiDB:ASPGLDRAFT_34126"/>
<proteinExistence type="predicted"/>
<organism evidence="2 3">
    <name type="scientific">Aspergillus glaucus CBS 516.65</name>
    <dbReference type="NCBI Taxonomy" id="1160497"/>
    <lineage>
        <taxon>Eukaryota</taxon>
        <taxon>Fungi</taxon>
        <taxon>Dikarya</taxon>
        <taxon>Ascomycota</taxon>
        <taxon>Pezizomycotina</taxon>
        <taxon>Eurotiomycetes</taxon>
        <taxon>Eurotiomycetidae</taxon>
        <taxon>Eurotiales</taxon>
        <taxon>Aspergillaceae</taxon>
        <taxon>Aspergillus</taxon>
        <taxon>Aspergillus subgen. Aspergillus</taxon>
    </lineage>
</organism>
<protein>
    <submittedName>
        <fullName evidence="2">Uncharacterized protein</fullName>
    </submittedName>
</protein>
<dbReference type="OrthoDB" id="4510355at2759"/>
<evidence type="ECO:0000313" key="3">
    <source>
        <dbReference type="Proteomes" id="UP000184300"/>
    </source>
</evidence>
<feature type="compositionally biased region" description="Polar residues" evidence="1">
    <location>
        <begin position="379"/>
        <end position="394"/>
    </location>
</feature>
<gene>
    <name evidence="2" type="ORF">ASPGLDRAFT_34126</name>
</gene>
<feature type="compositionally biased region" description="Basic residues" evidence="1">
    <location>
        <begin position="108"/>
        <end position="117"/>
    </location>
</feature>
<feature type="compositionally biased region" description="Low complexity" evidence="1">
    <location>
        <begin position="143"/>
        <end position="159"/>
    </location>
</feature>
<feature type="compositionally biased region" description="Polar residues" evidence="1">
    <location>
        <begin position="184"/>
        <end position="193"/>
    </location>
</feature>
<sequence length="463" mass="51735">MPHPPIIIPPITKTCPTCHQTKPEDQFRRVGTNTAVKNCLACRDRYRPGRKRLSEESVVVFDSTPLPTNSNTSTNSYQPITPRPTQPVPHGGEQEHRTQNVFRVEPPKRKKENRKKKDNHEEEPQLVEIGSMVLGPMGPSFALLPSLQSNSRSQSNSSSRENRSGTREQSIRTVESTGPEPQPRASSRPQTGHGTKVQGYRNKTVDLTGPESQSWASSRSVPPHPPTSDGGLDVRSMVLGPMGPSIAVLPSVQSKPRSQRISAETREQRVRTVDLTTGPEPQSRNSSSRPLPLRPQIEQTRERHTSTVDLTEPEPQSRSSSRPMPSRPRIEHDAKTRERLRNVNPTEPGPQSQGSSTQSLFLRPQEHSSGSREQWVKTVISTEPQFRDSSSQSMPPRPQTEHGAERERQVRTINSTEPEPQPRDASSQPPPLRPPTNEGDLEKYVSKCWDVGCTSCRSYSLRH</sequence>
<accession>A0A1L9VQN5</accession>
<dbReference type="EMBL" id="KV878893">
    <property type="protein sequence ID" value="OJJ86235.1"/>
    <property type="molecule type" value="Genomic_DNA"/>
</dbReference>